<dbReference type="CDD" id="cd22352">
    <property type="entry name" value="RecB_C-like"/>
    <property type="match status" value="1"/>
</dbReference>
<proteinExistence type="inferred from homology"/>
<comment type="catalytic activity">
    <reaction evidence="13 15">
        <text>Couples ATP hydrolysis with the unwinding of duplex DNA by translocating in the 3'-5' direction.</text>
        <dbReference type="EC" id="5.6.2.4"/>
    </reaction>
</comment>
<feature type="binding site" evidence="15">
    <location>
        <position position="953"/>
    </location>
    <ligand>
        <name>Mg(2+)</name>
        <dbReference type="ChEBI" id="CHEBI:18420"/>
    </ligand>
</feature>
<dbReference type="InterPro" id="IPR011335">
    <property type="entry name" value="Restrct_endonuc-II-like"/>
</dbReference>
<comment type="cofactor">
    <cofactor evidence="15">
        <name>Mg(2+)</name>
        <dbReference type="ChEBI" id="CHEBI:18420"/>
    </cofactor>
    <text evidence="15">Binds 1 Mg(2+) ion per subunit.</text>
</comment>
<dbReference type="PANTHER" id="PTHR11070">
    <property type="entry name" value="UVRD / RECB / PCRA DNA HELICASE FAMILY MEMBER"/>
    <property type="match status" value="1"/>
</dbReference>
<dbReference type="Pfam" id="PF00580">
    <property type="entry name" value="UvrD-helicase"/>
    <property type="match status" value="1"/>
</dbReference>
<dbReference type="InterPro" id="IPR000212">
    <property type="entry name" value="DNA_helicase_UvrD/REP"/>
</dbReference>
<comment type="caution">
    <text evidence="19">The sequence shown here is derived from an EMBL/GenBank/DDBJ whole genome shotgun (WGS) entry which is preliminary data.</text>
</comment>
<dbReference type="PANTHER" id="PTHR11070:SF23">
    <property type="entry name" value="RECBCD ENZYME SUBUNIT RECB"/>
    <property type="match status" value="1"/>
</dbReference>
<dbReference type="SUPFAM" id="SSF52980">
    <property type="entry name" value="Restriction endonuclease-like"/>
    <property type="match status" value="1"/>
</dbReference>
<dbReference type="InterPro" id="IPR027417">
    <property type="entry name" value="P-loop_NTPase"/>
</dbReference>
<comment type="similarity">
    <text evidence="15">Belongs to the helicase family. UvrD subfamily.</text>
</comment>
<dbReference type="PROSITE" id="PS51217">
    <property type="entry name" value="UVRD_HELICASE_CTER"/>
    <property type="match status" value="1"/>
</dbReference>
<evidence type="ECO:0000256" key="16">
    <source>
        <dbReference type="PROSITE-ProRule" id="PRU00560"/>
    </source>
</evidence>
<evidence type="ECO:0000256" key="8">
    <source>
        <dbReference type="ARBA" id="ARBA00022840"/>
    </source>
</evidence>
<evidence type="ECO:0000256" key="6">
    <source>
        <dbReference type="ARBA" id="ARBA00022806"/>
    </source>
</evidence>
<dbReference type="OrthoDB" id="9810135at2"/>
<name>A0A8J2XN81_9GAMM</name>
<evidence type="ECO:0000259" key="17">
    <source>
        <dbReference type="PROSITE" id="PS51198"/>
    </source>
</evidence>
<organism evidence="19 20">
    <name type="scientific">Neiella marina</name>
    <dbReference type="NCBI Taxonomy" id="508461"/>
    <lineage>
        <taxon>Bacteria</taxon>
        <taxon>Pseudomonadati</taxon>
        <taxon>Pseudomonadota</taxon>
        <taxon>Gammaproteobacteria</taxon>
        <taxon>Alteromonadales</taxon>
        <taxon>Echinimonadaceae</taxon>
        <taxon>Neiella</taxon>
    </lineage>
</organism>
<dbReference type="Pfam" id="PF12705">
    <property type="entry name" value="PDDEXK_1"/>
    <property type="match status" value="1"/>
</dbReference>
<keyword evidence="8 15" id="KW-0067">ATP-binding</keyword>
<keyword evidence="10 15" id="KW-0238">DNA-binding</keyword>
<evidence type="ECO:0000256" key="10">
    <source>
        <dbReference type="ARBA" id="ARBA00023125"/>
    </source>
</evidence>
<comment type="function">
    <text evidence="15">A helicase/nuclease that prepares dsDNA breaks (DSB) for recombinational DNA repair. Binds to DSBs and unwinds DNA via a highly rapid and processive ATP-dependent bidirectional helicase activity. Unwinds dsDNA until it encounters a Chi (crossover hotspot instigator) sequence from the 3' direction. Cuts ssDNA a few nucleotides 3' to the Chi site. The properties and activities of the enzyme are changed at Chi. The Chi-altered holoenzyme produces a long 3'-ssDNA overhang and facilitates RecA-binding to the ssDNA for homologous DNA recombination and repair. Holoenzyme degrades any linearized DNA that is unable to undergo homologous recombination. In the holoenzyme this subunit contributes ATPase, 3'-5' helicase, exonuclease activity and loads RecA onto ssDNA.</text>
</comment>
<keyword evidence="4 15" id="KW-0227">DNA damage</keyword>
<keyword evidence="1 15" id="KW-0540">Nuclease</keyword>
<keyword evidence="6 15" id="KW-0347">Helicase</keyword>
<comment type="catalytic activity">
    <reaction evidence="15">
        <text>Exonucleolytic cleavage (in the presence of ATP) in either 5'- to 3'- or 3'- to 5'-direction to yield 5'-phosphooligonucleotides.</text>
        <dbReference type="EC" id="3.1.11.5"/>
    </reaction>
</comment>
<evidence type="ECO:0000259" key="18">
    <source>
        <dbReference type="PROSITE" id="PS51217"/>
    </source>
</evidence>
<dbReference type="Gene3D" id="3.90.320.10">
    <property type="match status" value="1"/>
</dbReference>
<keyword evidence="12 15" id="KW-0413">Isomerase</keyword>
<evidence type="ECO:0000256" key="4">
    <source>
        <dbReference type="ARBA" id="ARBA00022763"/>
    </source>
</evidence>
<dbReference type="Gene3D" id="1.10.3170.10">
    <property type="entry name" value="Recbcd, chain B, domain 2"/>
    <property type="match status" value="1"/>
</dbReference>
<dbReference type="NCBIfam" id="TIGR00609">
    <property type="entry name" value="recB"/>
    <property type="match status" value="1"/>
</dbReference>
<dbReference type="InterPro" id="IPR004586">
    <property type="entry name" value="RecB"/>
</dbReference>
<feature type="domain" description="UvrD-like helicase ATP-binding" evidence="17">
    <location>
        <begin position="11"/>
        <end position="450"/>
    </location>
</feature>
<evidence type="ECO:0000256" key="13">
    <source>
        <dbReference type="ARBA" id="ARBA00034617"/>
    </source>
</evidence>
<dbReference type="EMBL" id="BMDX01000003">
    <property type="protein sequence ID" value="GGA69815.1"/>
    <property type="molecule type" value="Genomic_DNA"/>
</dbReference>
<feature type="active site" description="For nuclease activity" evidence="15">
    <location>
        <position position="1082"/>
    </location>
</feature>
<gene>
    <name evidence="15 19" type="primary">recB</name>
    <name evidence="19" type="ORF">GCM10011369_09340</name>
</gene>
<evidence type="ECO:0000256" key="1">
    <source>
        <dbReference type="ARBA" id="ARBA00022722"/>
    </source>
</evidence>
<feature type="binding site" evidence="15">
    <location>
        <position position="1069"/>
    </location>
    <ligand>
        <name>Mg(2+)</name>
        <dbReference type="ChEBI" id="CHEBI:18420"/>
    </ligand>
</feature>
<evidence type="ECO:0000256" key="2">
    <source>
        <dbReference type="ARBA" id="ARBA00022723"/>
    </source>
</evidence>
<dbReference type="GO" id="GO:0005829">
    <property type="term" value="C:cytosol"/>
    <property type="evidence" value="ECO:0007669"/>
    <property type="project" value="TreeGrafter"/>
</dbReference>
<evidence type="ECO:0000256" key="9">
    <source>
        <dbReference type="ARBA" id="ARBA00022842"/>
    </source>
</evidence>
<sequence length="1187" mass="133900">MNDSEQRQAELAESAPLVSQHLPLFGRHLIEASAGTGKTYNITRLYLRLLLERELSVQQILVMTFTRAATEELRGRIAETLRATLGQWGQLGVNDPFFAELEQRCDGDKVRSLLQAALLEMDEAAIYTIHGFCNRVLSQQAFESALPFEVTMEADVSQLQLQAVQDWLRQVSRSDGDYAFLAGQGWHQPESFIQAFGRELNGEHELVNGLAAYVDGGSLALLKAEFEQQQASVVTLLKQHQEQLLADLLEQHSDLIACWSQLLTGIAGDVEHYPVKLATTFATFNKYRAKGTAVKPILQQLKQLTAAAKALTSDLKKQQQACTYELVIAGIKGIRQAIAASKKRLALLDYDDLIQRLHQNLIAAPSGALSQQLQQQYPVALVDEFQDTDAAQYRIFDVLYPTQRSDALLLMIGDPKQAIYGFRGGDIFTYLEARRAANYRWHMDTNWRSVSGMVNSYNRLFWGADLTSDATDVFGFGIRYEQINSTPHAAAVKRPLFDPNRSEAMQFVWLAEDQAPAAGADGLQLGLAKWCATEAKRLLVQAKLGELPLQPQDIALLVRSGREATFVREALADVGLDAVFVSNRQKLFDSPEAAELNHALQGIWYCQNNRQLIRALASPLLAFDGQALVDFQQAEFEAEFEQARALVFELRQIWQQKGIMALMLRLLQQHYQPPNARHERATTNMLHLAEILQQRAREYKQPQQLLNWLQRQLVLESADDDYLLRLESDNALIRIVTQHGSKGLEYPVVFVPFAAKYQDPAKFGSRYIEVYRYQDPASSRSVCQLGQSDVALQQVRHEGHAEAMRLLYVAITRAEHRCYLGVAPFRDGHQSALGRAMAMAKKADWSNEIAAITTVDGNSSGLIAASDDFDFAGPAERTELATDLKAASFNRAIADDWRLTSFSAITRHAHQVRLDHKEHGDQQGIELNQPEPAAPIELRFTLKKGAAAGNLLHDILEHLDFTDPQWPNAIAGPAQRFGHLQEDQHAPLVDWLQAVLDAPMPDLYDNQSCFRLSHLNWSATLRESEFYFPIANLHKRQLAAILAQHRGQHQLVVLPGDEQLSGMMHGFIDLIFEHQGRFYVADYKSTHMGNDFADYGWQQLNSNNQAHYYDLQYLLYSLALHRYLQVRLPDYSPREHLGGVYYLYLRGMTDQPKQADTPHPGIYHRQLDIDLILQLDQLFANTQAVIK</sequence>
<feature type="binding site" evidence="16">
    <location>
        <begin position="32"/>
        <end position="39"/>
    </location>
    <ligand>
        <name>ATP</name>
        <dbReference type="ChEBI" id="CHEBI:30616"/>
    </ligand>
</feature>
<dbReference type="EC" id="3.1.11.5" evidence="15"/>
<dbReference type="InterPro" id="IPR038726">
    <property type="entry name" value="PDDEXK_AddAB-type"/>
</dbReference>
<dbReference type="RefSeq" id="WP_087504788.1">
    <property type="nucleotide sequence ID" value="NZ_BMDX01000003.1"/>
</dbReference>
<keyword evidence="11 15" id="KW-0234">DNA repair</keyword>
<evidence type="ECO:0000256" key="15">
    <source>
        <dbReference type="HAMAP-Rule" id="MF_01485"/>
    </source>
</evidence>
<evidence type="ECO:0000313" key="19">
    <source>
        <dbReference type="EMBL" id="GGA69815.1"/>
    </source>
</evidence>
<evidence type="ECO:0000256" key="3">
    <source>
        <dbReference type="ARBA" id="ARBA00022741"/>
    </source>
</evidence>
<comment type="subunit">
    <text evidence="15">Heterotrimer of RecB, RecC and RecD. All subunits contribute to DNA-binding. Interacts with RecA.</text>
</comment>
<keyword evidence="9 15" id="KW-0460">Magnesium</keyword>
<accession>A0A8J2XN81</accession>
<dbReference type="GO" id="GO:0009338">
    <property type="term" value="C:exodeoxyribonuclease V complex"/>
    <property type="evidence" value="ECO:0007669"/>
    <property type="project" value="TreeGrafter"/>
</dbReference>
<dbReference type="PROSITE" id="PS51198">
    <property type="entry name" value="UVRD_HELICASE_ATP_BIND"/>
    <property type="match status" value="1"/>
</dbReference>
<dbReference type="GO" id="GO:0000287">
    <property type="term" value="F:magnesium ion binding"/>
    <property type="evidence" value="ECO:0007669"/>
    <property type="project" value="UniProtKB-UniRule"/>
</dbReference>
<feature type="domain" description="UvrD-like helicase C-terminal" evidence="18">
    <location>
        <begin position="485"/>
        <end position="743"/>
    </location>
</feature>
<dbReference type="GO" id="GO:0003677">
    <property type="term" value="F:DNA binding"/>
    <property type="evidence" value="ECO:0007669"/>
    <property type="project" value="UniProtKB-UniRule"/>
</dbReference>
<dbReference type="AlphaFoldDB" id="A0A8J2XN81"/>
<comment type="domain">
    <text evidence="15">The N-terminal DNA-binding domain is a ssDNA-dependent ATPase and has ATP-dependent 3'-5' helicase function. This domain interacts with RecC.</text>
</comment>
<keyword evidence="20" id="KW-1185">Reference proteome</keyword>
<dbReference type="SUPFAM" id="SSF52540">
    <property type="entry name" value="P-loop containing nucleoside triphosphate hydrolases"/>
    <property type="match status" value="1"/>
</dbReference>
<evidence type="ECO:0000256" key="5">
    <source>
        <dbReference type="ARBA" id="ARBA00022801"/>
    </source>
</evidence>
<reference evidence="20" key="1">
    <citation type="journal article" date="2019" name="Int. J. Syst. Evol. Microbiol.">
        <title>The Global Catalogue of Microorganisms (GCM) 10K type strain sequencing project: providing services to taxonomists for standard genome sequencing and annotation.</title>
        <authorList>
            <consortium name="The Broad Institute Genomics Platform"/>
            <consortium name="The Broad Institute Genome Sequencing Center for Infectious Disease"/>
            <person name="Wu L."/>
            <person name="Ma J."/>
        </authorList>
    </citation>
    <scope>NUCLEOTIDE SEQUENCE [LARGE SCALE GENOMIC DNA]</scope>
    <source>
        <strain evidence="20">CGMCC 1.10130</strain>
    </source>
</reference>
<dbReference type="GO" id="GO:0008854">
    <property type="term" value="F:exodeoxyribonuclease V activity"/>
    <property type="evidence" value="ECO:0007669"/>
    <property type="project" value="UniProtKB-EC"/>
</dbReference>
<comment type="domain">
    <text evidence="15">The C-terminal domain has nuclease activity and interacts with RecD. It interacts with RecA, facilitating its loading onto ssDNA.</text>
</comment>
<feature type="region of interest" description="DNA-binding and helicase activity, interacts with RecC" evidence="15">
    <location>
        <begin position="1"/>
        <end position="866"/>
    </location>
</feature>
<dbReference type="InterPro" id="IPR014017">
    <property type="entry name" value="DNA_helicase_UvrD-like_C"/>
</dbReference>
<dbReference type="Pfam" id="PF13361">
    <property type="entry name" value="UvrD_C"/>
    <property type="match status" value="1"/>
</dbReference>
<dbReference type="EC" id="5.6.2.4" evidence="15"/>
<dbReference type="Gene3D" id="3.40.50.300">
    <property type="entry name" value="P-loop containing nucleotide triphosphate hydrolases"/>
    <property type="match status" value="2"/>
</dbReference>
<dbReference type="GO" id="GO:0005524">
    <property type="term" value="F:ATP binding"/>
    <property type="evidence" value="ECO:0007669"/>
    <property type="project" value="UniProtKB-UniRule"/>
</dbReference>
<feature type="region of interest" description="Nuclease activity, interacts with RecD and RecA" evidence="15">
    <location>
        <begin position="896"/>
        <end position="1187"/>
    </location>
</feature>
<dbReference type="InterPro" id="IPR014016">
    <property type="entry name" value="UvrD-like_ATP-bd"/>
</dbReference>
<evidence type="ECO:0000256" key="11">
    <source>
        <dbReference type="ARBA" id="ARBA00023204"/>
    </source>
</evidence>
<keyword evidence="7 15" id="KW-0269">Exonuclease</keyword>
<dbReference type="GO" id="GO:0043138">
    <property type="term" value="F:3'-5' DNA helicase activity"/>
    <property type="evidence" value="ECO:0007669"/>
    <property type="project" value="UniProtKB-UniRule"/>
</dbReference>
<evidence type="ECO:0000256" key="7">
    <source>
        <dbReference type="ARBA" id="ARBA00022839"/>
    </source>
</evidence>
<comment type="catalytic activity">
    <reaction evidence="14 15">
        <text>ATP + H2O = ADP + phosphate + H(+)</text>
        <dbReference type="Rhea" id="RHEA:13065"/>
        <dbReference type="ChEBI" id="CHEBI:15377"/>
        <dbReference type="ChEBI" id="CHEBI:15378"/>
        <dbReference type="ChEBI" id="CHEBI:30616"/>
        <dbReference type="ChEBI" id="CHEBI:43474"/>
        <dbReference type="ChEBI" id="CHEBI:456216"/>
        <dbReference type="EC" id="5.6.2.4"/>
    </reaction>
</comment>
<feature type="binding site" evidence="15">
    <location>
        <position position="1082"/>
    </location>
    <ligand>
        <name>Mg(2+)</name>
        <dbReference type="ChEBI" id="CHEBI:18420"/>
    </ligand>
</feature>
<dbReference type="Gene3D" id="1.10.486.10">
    <property type="entry name" value="PCRA, domain 4"/>
    <property type="match status" value="1"/>
</dbReference>
<keyword evidence="5 15" id="KW-0378">Hydrolase</keyword>
<dbReference type="Proteomes" id="UP000619743">
    <property type="component" value="Unassembled WGS sequence"/>
</dbReference>
<dbReference type="GO" id="GO:0000724">
    <property type="term" value="P:double-strand break repair via homologous recombination"/>
    <property type="evidence" value="ECO:0007669"/>
    <property type="project" value="UniProtKB-UniRule"/>
</dbReference>
<evidence type="ECO:0000256" key="14">
    <source>
        <dbReference type="ARBA" id="ARBA00048988"/>
    </source>
</evidence>
<dbReference type="InterPro" id="IPR011604">
    <property type="entry name" value="PDDEXK-like_dom_sf"/>
</dbReference>
<comment type="miscellaneous">
    <text evidence="15">In the RecBCD complex, RecB has a slow 3'-5' helicase, an exonuclease activity and loads RecA onto ssDNA, RecD has a fast 5'-3' helicase activity, while RecC stimulates the ATPase and processivity of the RecB helicase and contributes to recognition of the Chi site.</text>
</comment>
<evidence type="ECO:0000313" key="20">
    <source>
        <dbReference type="Proteomes" id="UP000619743"/>
    </source>
</evidence>
<protein>
    <recommendedName>
        <fullName evidence="15">RecBCD enzyme subunit RecB</fullName>
        <ecNumber evidence="15">3.1.11.5</ecNumber>
        <ecNumber evidence="15">5.6.2.4</ecNumber>
    </recommendedName>
    <alternativeName>
        <fullName evidence="15">DNA 3'-5' helicase subunit RecB</fullName>
    </alternativeName>
    <alternativeName>
        <fullName evidence="15">Exonuclease V subunit RecB</fullName>
        <shortName evidence="15">ExoV subunit RecB</shortName>
    </alternativeName>
    <alternativeName>
        <fullName evidence="15">Helicase/nuclease RecBCD subunit RecB</fullName>
    </alternativeName>
</protein>
<keyword evidence="2 15" id="KW-0479">Metal-binding</keyword>
<evidence type="ECO:0000256" key="12">
    <source>
        <dbReference type="ARBA" id="ARBA00023235"/>
    </source>
</evidence>
<keyword evidence="3 15" id="KW-0547">Nucleotide-binding</keyword>
<dbReference type="HAMAP" id="MF_01485">
    <property type="entry name" value="RecB"/>
    <property type="match status" value="1"/>
</dbReference>